<dbReference type="EMBL" id="KZ293429">
    <property type="protein sequence ID" value="PBK69520.1"/>
    <property type="molecule type" value="Genomic_DNA"/>
</dbReference>
<feature type="compositionally biased region" description="Basic and acidic residues" evidence="1">
    <location>
        <begin position="52"/>
        <end position="68"/>
    </location>
</feature>
<name>A0A2H3BIL9_9AGAR</name>
<protein>
    <submittedName>
        <fullName evidence="2">Uncharacterized protein</fullName>
    </submittedName>
</protein>
<evidence type="ECO:0000313" key="3">
    <source>
        <dbReference type="Proteomes" id="UP000218334"/>
    </source>
</evidence>
<accession>A0A2H3BIL9</accession>
<gene>
    <name evidence="2" type="ORF">ARMSODRAFT_1004246</name>
</gene>
<sequence>MRGDALIEEEKGELLRKARREYAVSWLPLTLMLRSFGATRSGTAFPDAETEEPLRMRHHSPDSRACRSPRNECQEFSMGQSSVYSLVSVFIWERRPIGARSRAPDG</sequence>
<feature type="region of interest" description="Disordered" evidence="1">
    <location>
        <begin position="44"/>
        <end position="68"/>
    </location>
</feature>
<evidence type="ECO:0000313" key="2">
    <source>
        <dbReference type="EMBL" id="PBK69520.1"/>
    </source>
</evidence>
<dbReference type="AlphaFoldDB" id="A0A2H3BIL9"/>
<dbReference type="Proteomes" id="UP000218334">
    <property type="component" value="Unassembled WGS sequence"/>
</dbReference>
<keyword evidence="3" id="KW-1185">Reference proteome</keyword>
<reference evidence="3" key="1">
    <citation type="journal article" date="2017" name="Nat. Ecol. Evol.">
        <title>Genome expansion and lineage-specific genetic innovations in the forest pathogenic fungi Armillaria.</title>
        <authorList>
            <person name="Sipos G."/>
            <person name="Prasanna A.N."/>
            <person name="Walter M.C."/>
            <person name="O'Connor E."/>
            <person name="Balint B."/>
            <person name="Krizsan K."/>
            <person name="Kiss B."/>
            <person name="Hess J."/>
            <person name="Varga T."/>
            <person name="Slot J."/>
            <person name="Riley R."/>
            <person name="Boka B."/>
            <person name="Rigling D."/>
            <person name="Barry K."/>
            <person name="Lee J."/>
            <person name="Mihaltcheva S."/>
            <person name="LaButti K."/>
            <person name="Lipzen A."/>
            <person name="Waldron R."/>
            <person name="Moloney N.M."/>
            <person name="Sperisen C."/>
            <person name="Kredics L."/>
            <person name="Vagvoelgyi C."/>
            <person name="Patrignani A."/>
            <person name="Fitzpatrick D."/>
            <person name="Nagy I."/>
            <person name="Doyle S."/>
            <person name="Anderson J.B."/>
            <person name="Grigoriev I.V."/>
            <person name="Gueldener U."/>
            <person name="Muensterkoetter M."/>
            <person name="Nagy L.G."/>
        </authorList>
    </citation>
    <scope>NUCLEOTIDE SEQUENCE [LARGE SCALE GENOMIC DNA]</scope>
    <source>
        <strain evidence="3">28-4</strain>
    </source>
</reference>
<evidence type="ECO:0000256" key="1">
    <source>
        <dbReference type="SAM" id="MobiDB-lite"/>
    </source>
</evidence>
<organism evidence="2 3">
    <name type="scientific">Armillaria solidipes</name>
    <dbReference type="NCBI Taxonomy" id="1076256"/>
    <lineage>
        <taxon>Eukaryota</taxon>
        <taxon>Fungi</taxon>
        <taxon>Dikarya</taxon>
        <taxon>Basidiomycota</taxon>
        <taxon>Agaricomycotina</taxon>
        <taxon>Agaricomycetes</taxon>
        <taxon>Agaricomycetidae</taxon>
        <taxon>Agaricales</taxon>
        <taxon>Marasmiineae</taxon>
        <taxon>Physalacriaceae</taxon>
        <taxon>Armillaria</taxon>
    </lineage>
</organism>
<proteinExistence type="predicted"/>